<evidence type="ECO:0000313" key="3">
    <source>
        <dbReference type="Proteomes" id="UP000093044"/>
    </source>
</evidence>
<keyword evidence="3" id="KW-1185">Reference proteome</keyword>
<gene>
    <name evidence="2" type="ORF">BED41_15350</name>
</gene>
<organism evidence="2 3">
    <name type="scientific">Cloacibacillus porcorum</name>
    <dbReference type="NCBI Taxonomy" id="1197717"/>
    <lineage>
        <taxon>Bacteria</taxon>
        <taxon>Thermotogati</taxon>
        <taxon>Synergistota</taxon>
        <taxon>Synergistia</taxon>
        <taxon>Synergistales</taxon>
        <taxon>Synergistaceae</taxon>
        <taxon>Cloacibacillus</taxon>
    </lineage>
</organism>
<dbReference type="Gene3D" id="3.40.50.1240">
    <property type="entry name" value="Phosphoglycerate mutase-like"/>
    <property type="match status" value="1"/>
</dbReference>
<reference evidence="2" key="1">
    <citation type="submission" date="2016-08" db="EMBL/GenBank/DDBJ databases">
        <title>Complete genome of Cloacibacillus porcorum.</title>
        <authorList>
            <person name="Looft T."/>
            <person name="Bayles D.O."/>
            <person name="Alt D.P."/>
        </authorList>
    </citation>
    <scope>NUCLEOTIDE SEQUENCE [LARGE SCALE GENOMIC DNA]</scope>
    <source>
        <strain evidence="2">CL-84</strain>
    </source>
</reference>
<feature type="binding site" evidence="1">
    <location>
        <begin position="7"/>
        <end position="14"/>
    </location>
    <ligand>
        <name>substrate</name>
    </ligand>
</feature>
<dbReference type="CDD" id="cd07067">
    <property type="entry name" value="HP_PGM_like"/>
    <property type="match status" value="1"/>
</dbReference>
<dbReference type="KEGG" id="cpor:BED41_15350"/>
<dbReference type="RefSeq" id="WP_066748345.1">
    <property type="nucleotide sequence ID" value="NZ_CAUFKJ010000023.1"/>
</dbReference>
<evidence type="ECO:0000313" key="2">
    <source>
        <dbReference type="EMBL" id="ANZ46357.1"/>
    </source>
</evidence>
<accession>A0A1B2I8V0</accession>
<dbReference type="GO" id="GO:0005737">
    <property type="term" value="C:cytoplasm"/>
    <property type="evidence" value="ECO:0007669"/>
    <property type="project" value="TreeGrafter"/>
</dbReference>
<dbReference type="SUPFAM" id="SSF53254">
    <property type="entry name" value="Phosphoglycerate mutase-like"/>
    <property type="match status" value="1"/>
</dbReference>
<evidence type="ECO:0008006" key="4">
    <source>
        <dbReference type="Google" id="ProtNLM"/>
    </source>
</evidence>
<dbReference type="SMART" id="SM00855">
    <property type="entry name" value="PGAM"/>
    <property type="match status" value="1"/>
</dbReference>
<dbReference type="GeneID" id="83059222"/>
<dbReference type="PANTHER" id="PTHR48100">
    <property type="entry name" value="BROAD-SPECIFICITY PHOSPHATASE YOR283W-RELATED"/>
    <property type="match status" value="1"/>
</dbReference>
<dbReference type="Pfam" id="PF00300">
    <property type="entry name" value="His_Phos_1"/>
    <property type="match status" value="1"/>
</dbReference>
<dbReference type="InterPro" id="IPR050275">
    <property type="entry name" value="PGM_Phosphatase"/>
</dbReference>
<evidence type="ECO:0000256" key="1">
    <source>
        <dbReference type="PIRSR" id="PIRSR613078-2"/>
    </source>
</evidence>
<dbReference type="PANTHER" id="PTHR48100:SF59">
    <property type="entry name" value="ADENOSYLCOBALAMIN_ALPHA-RIBAZOLE PHOSPHATASE"/>
    <property type="match status" value="1"/>
</dbReference>
<dbReference type="EMBL" id="CP016757">
    <property type="protein sequence ID" value="ANZ46357.1"/>
    <property type="molecule type" value="Genomic_DNA"/>
</dbReference>
<feature type="binding site" evidence="1">
    <location>
        <begin position="20"/>
        <end position="21"/>
    </location>
    <ligand>
        <name>substrate</name>
    </ligand>
</feature>
<dbReference type="InterPro" id="IPR029033">
    <property type="entry name" value="His_PPase_superfam"/>
</dbReference>
<dbReference type="Proteomes" id="UP000093044">
    <property type="component" value="Chromosome"/>
</dbReference>
<proteinExistence type="predicted"/>
<dbReference type="InterPro" id="IPR013078">
    <property type="entry name" value="His_Pase_superF_clade-1"/>
</dbReference>
<dbReference type="AlphaFoldDB" id="A0A1B2I8V0"/>
<sequence length="198" mass="21936">MRIYLIRHAQSLANAENVWTGQRDIPLSPQGAAEQRAICARFSYPRAEFYFSSPLKRCTQSLELIYGRAADYLPAALSECSLGILEGRPYTNLDDDPNYTAWLAAPNRPIERGESFNGFTERVCAGFAALLSRCRAAGVSTAAGTMHGNVMRAVLHRFADKNIPHGEWRIPNGGMYILEFDADDELVSWSAAPGFLFV</sequence>
<feature type="binding site" evidence="1">
    <location>
        <position position="57"/>
    </location>
    <ligand>
        <name>substrate</name>
    </ligand>
</feature>
<protein>
    <recommendedName>
        <fullName evidence="4">Phosphoglycerate mutase</fullName>
    </recommendedName>
</protein>
<dbReference type="STRING" id="1197717.BED41_15350"/>
<dbReference type="GO" id="GO:0016791">
    <property type="term" value="F:phosphatase activity"/>
    <property type="evidence" value="ECO:0007669"/>
    <property type="project" value="TreeGrafter"/>
</dbReference>
<name>A0A1B2I8V0_9BACT</name>